<organism evidence="2 3">
    <name type="scientific">Rhizopus delemar</name>
    <dbReference type="NCBI Taxonomy" id="936053"/>
    <lineage>
        <taxon>Eukaryota</taxon>
        <taxon>Fungi</taxon>
        <taxon>Fungi incertae sedis</taxon>
        <taxon>Mucoromycota</taxon>
        <taxon>Mucoromycotina</taxon>
        <taxon>Mucoromycetes</taxon>
        <taxon>Mucorales</taxon>
        <taxon>Mucorineae</taxon>
        <taxon>Rhizopodaceae</taxon>
        <taxon>Rhizopus</taxon>
    </lineage>
</organism>
<dbReference type="AlphaFoldDB" id="A0A9P6XSU2"/>
<evidence type="ECO:0000256" key="1">
    <source>
        <dbReference type="SAM" id="MobiDB-lite"/>
    </source>
</evidence>
<name>A0A9P6XSU2_9FUNG</name>
<evidence type="ECO:0000313" key="3">
    <source>
        <dbReference type="Proteomes" id="UP000740926"/>
    </source>
</evidence>
<gene>
    <name evidence="2" type="ORF">G6F50_016489</name>
</gene>
<protein>
    <submittedName>
        <fullName evidence="2">Uncharacterized protein</fullName>
    </submittedName>
</protein>
<feature type="compositionally biased region" description="Polar residues" evidence="1">
    <location>
        <begin position="1"/>
        <end position="10"/>
    </location>
</feature>
<accession>A0A9P6XSU2</accession>
<dbReference type="Proteomes" id="UP000740926">
    <property type="component" value="Unassembled WGS sequence"/>
</dbReference>
<dbReference type="EMBL" id="JAANIU010010447">
    <property type="protein sequence ID" value="KAG1531822.1"/>
    <property type="molecule type" value="Genomic_DNA"/>
</dbReference>
<comment type="caution">
    <text evidence="2">The sequence shown here is derived from an EMBL/GenBank/DDBJ whole genome shotgun (WGS) entry which is preliminary data.</text>
</comment>
<feature type="region of interest" description="Disordered" evidence="1">
    <location>
        <begin position="1"/>
        <end position="26"/>
    </location>
</feature>
<keyword evidence="3" id="KW-1185">Reference proteome</keyword>
<sequence>MSRSISSRNRQAFAGDRDAGERRRGATLGQVVEQFDAVGAAGLRGQRRGHRVAGDLQAEARAHVWVLV</sequence>
<reference evidence="2 3" key="1">
    <citation type="journal article" date="2020" name="Microb. Genom.">
        <title>Genetic diversity of clinical and environmental Mucorales isolates obtained from an investigation of mucormycosis cases among solid organ transplant recipients.</title>
        <authorList>
            <person name="Nguyen M.H."/>
            <person name="Kaul D."/>
            <person name="Muto C."/>
            <person name="Cheng S.J."/>
            <person name="Richter R.A."/>
            <person name="Bruno V.M."/>
            <person name="Liu G."/>
            <person name="Beyhan S."/>
            <person name="Sundermann A.J."/>
            <person name="Mounaud S."/>
            <person name="Pasculle A.W."/>
            <person name="Nierman W.C."/>
            <person name="Driscoll E."/>
            <person name="Cumbie R."/>
            <person name="Clancy C.J."/>
            <person name="Dupont C.L."/>
        </authorList>
    </citation>
    <scope>NUCLEOTIDE SEQUENCE [LARGE SCALE GENOMIC DNA]</scope>
    <source>
        <strain evidence="2 3">GL24</strain>
    </source>
</reference>
<proteinExistence type="predicted"/>
<feature type="compositionally biased region" description="Basic and acidic residues" evidence="1">
    <location>
        <begin position="15"/>
        <end position="24"/>
    </location>
</feature>
<evidence type="ECO:0000313" key="2">
    <source>
        <dbReference type="EMBL" id="KAG1531822.1"/>
    </source>
</evidence>